<sequence>QLYTHSVKKGMSAGIATLTDKLNGQVQKAQKEPQ</sequence>
<name>A0A383BCG3_9ZZZZ</name>
<dbReference type="EMBL" id="UINC01199406">
    <property type="protein sequence ID" value="SVE17817.1"/>
    <property type="molecule type" value="Genomic_DNA"/>
</dbReference>
<reference evidence="1" key="1">
    <citation type="submission" date="2018-05" db="EMBL/GenBank/DDBJ databases">
        <authorList>
            <person name="Lanie J.A."/>
            <person name="Ng W.-L."/>
            <person name="Kazmierczak K.M."/>
            <person name="Andrzejewski T.M."/>
            <person name="Davidsen T.M."/>
            <person name="Wayne K.J."/>
            <person name="Tettelin H."/>
            <person name="Glass J.I."/>
            <person name="Rusch D."/>
            <person name="Podicherti R."/>
            <person name="Tsui H.-C.T."/>
            <person name="Winkler M.E."/>
        </authorList>
    </citation>
    <scope>NUCLEOTIDE SEQUENCE</scope>
</reference>
<organism evidence="1">
    <name type="scientific">marine metagenome</name>
    <dbReference type="NCBI Taxonomy" id="408172"/>
    <lineage>
        <taxon>unclassified sequences</taxon>
        <taxon>metagenomes</taxon>
        <taxon>ecological metagenomes</taxon>
    </lineage>
</organism>
<gene>
    <name evidence="1" type="ORF">METZ01_LOCUS470671</name>
</gene>
<proteinExistence type="predicted"/>
<evidence type="ECO:0000313" key="1">
    <source>
        <dbReference type="EMBL" id="SVE17817.1"/>
    </source>
</evidence>
<feature type="non-terminal residue" evidence="1">
    <location>
        <position position="1"/>
    </location>
</feature>
<protein>
    <submittedName>
        <fullName evidence="1">Uncharacterized protein</fullName>
    </submittedName>
</protein>
<accession>A0A383BCG3</accession>
<dbReference type="AlphaFoldDB" id="A0A383BCG3"/>